<organism evidence="15 16">
    <name type="scientific">Massarina eburnea CBS 473.64</name>
    <dbReference type="NCBI Taxonomy" id="1395130"/>
    <lineage>
        <taxon>Eukaryota</taxon>
        <taxon>Fungi</taxon>
        <taxon>Dikarya</taxon>
        <taxon>Ascomycota</taxon>
        <taxon>Pezizomycotina</taxon>
        <taxon>Dothideomycetes</taxon>
        <taxon>Pleosporomycetidae</taxon>
        <taxon>Pleosporales</taxon>
        <taxon>Massarineae</taxon>
        <taxon>Massarinaceae</taxon>
        <taxon>Massarina</taxon>
    </lineage>
</organism>
<keyword evidence="10" id="KW-0010">Activator</keyword>
<evidence type="ECO:0000256" key="9">
    <source>
        <dbReference type="ARBA" id="ARBA00023015"/>
    </source>
</evidence>
<dbReference type="OrthoDB" id="2288868at2759"/>
<dbReference type="GO" id="GO:0000781">
    <property type="term" value="C:chromosome, telomeric region"/>
    <property type="evidence" value="ECO:0007669"/>
    <property type="project" value="UniProtKB-SubCell"/>
</dbReference>
<proteinExistence type="inferred from homology"/>
<feature type="region of interest" description="Disordered" evidence="14">
    <location>
        <begin position="1"/>
        <end position="35"/>
    </location>
</feature>
<evidence type="ECO:0000256" key="3">
    <source>
        <dbReference type="ARBA" id="ARBA00008529"/>
    </source>
</evidence>
<keyword evidence="6" id="KW-0158">Chromosome</keyword>
<reference evidence="15" key="1">
    <citation type="journal article" date="2020" name="Stud. Mycol.">
        <title>101 Dothideomycetes genomes: a test case for predicting lifestyles and emergence of pathogens.</title>
        <authorList>
            <person name="Haridas S."/>
            <person name="Albert R."/>
            <person name="Binder M."/>
            <person name="Bloem J."/>
            <person name="Labutti K."/>
            <person name="Salamov A."/>
            <person name="Andreopoulos B."/>
            <person name="Baker S."/>
            <person name="Barry K."/>
            <person name="Bills G."/>
            <person name="Bluhm B."/>
            <person name="Cannon C."/>
            <person name="Castanera R."/>
            <person name="Culley D."/>
            <person name="Daum C."/>
            <person name="Ezra D."/>
            <person name="Gonzalez J."/>
            <person name="Henrissat B."/>
            <person name="Kuo A."/>
            <person name="Liang C."/>
            <person name="Lipzen A."/>
            <person name="Lutzoni F."/>
            <person name="Magnuson J."/>
            <person name="Mondo S."/>
            <person name="Nolan M."/>
            <person name="Ohm R."/>
            <person name="Pangilinan J."/>
            <person name="Park H.-J."/>
            <person name="Ramirez L."/>
            <person name="Alfaro M."/>
            <person name="Sun H."/>
            <person name="Tritt A."/>
            <person name="Yoshinaga Y."/>
            <person name="Zwiers L.-H."/>
            <person name="Turgeon B."/>
            <person name="Goodwin S."/>
            <person name="Spatafora J."/>
            <person name="Crous P."/>
            <person name="Grigoriev I."/>
        </authorList>
    </citation>
    <scope>NUCLEOTIDE SEQUENCE</scope>
    <source>
        <strain evidence="15">CBS 473.64</strain>
    </source>
</reference>
<evidence type="ECO:0000313" key="15">
    <source>
        <dbReference type="EMBL" id="KAF2639140.1"/>
    </source>
</evidence>
<dbReference type="EMBL" id="MU006787">
    <property type="protein sequence ID" value="KAF2639140.1"/>
    <property type="molecule type" value="Genomic_DNA"/>
</dbReference>
<dbReference type="Pfam" id="PF08738">
    <property type="entry name" value="Gon7"/>
    <property type="match status" value="1"/>
</dbReference>
<keyword evidence="16" id="KW-1185">Reference proteome</keyword>
<keyword evidence="11" id="KW-0804">Transcription</keyword>
<evidence type="ECO:0000256" key="14">
    <source>
        <dbReference type="SAM" id="MobiDB-lite"/>
    </source>
</evidence>
<evidence type="ECO:0000256" key="11">
    <source>
        <dbReference type="ARBA" id="ARBA00023163"/>
    </source>
</evidence>
<evidence type="ECO:0000256" key="8">
    <source>
        <dbReference type="ARBA" id="ARBA00022895"/>
    </source>
</evidence>
<evidence type="ECO:0000256" key="6">
    <source>
        <dbReference type="ARBA" id="ARBA00022454"/>
    </source>
</evidence>
<accession>A0A6A6RV03</accession>
<keyword evidence="9" id="KW-0805">Transcription regulation</keyword>
<dbReference type="Proteomes" id="UP000799753">
    <property type="component" value="Unassembled WGS sequence"/>
</dbReference>
<evidence type="ECO:0000256" key="12">
    <source>
        <dbReference type="ARBA" id="ARBA00023242"/>
    </source>
</evidence>
<dbReference type="GO" id="GO:0008033">
    <property type="term" value="P:tRNA processing"/>
    <property type="evidence" value="ECO:0007669"/>
    <property type="project" value="UniProtKB-KW"/>
</dbReference>
<name>A0A6A6RV03_9PLEO</name>
<comment type="subcellular location">
    <subcellularLocation>
        <location evidence="2">Chromosome</location>
        <location evidence="2">Telomere</location>
    </subcellularLocation>
    <subcellularLocation>
        <location evidence="1">Nucleus</location>
    </subcellularLocation>
</comment>
<keyword evidence="8" id="KW-0779">Telomere</keyword>
<evidence type="ECO:0000256" key="5">
    <source>
        <dbReference type="ARBA" id="ARBA00019746"/>
    </source>
</evidence>
<evidence type="ECO:0000256" key="4">
    <source>
        <dbReference type="ARBA" id="ARBA00011534"/>
    </source>
</evidence>
<evidence type="ECO:0000256" key="2">
    <source>
        <dbReference type="ARBA" id="ARBA00004574"/>
    </source>
</evidence>
<evidence type="ECO:0000313" key="16">
    <source>
        <dbReference type="Proteomes" id="UP000799753"/>
    </source>
</evidence>
<feature type="non-terminal residue" evidence="15">
    <location>
        <position position="87"/>
    </location>
</feature>
<evidence type="ECO:0000256" key="7">
    <source>
        <dbReference type="ARBA" id="ARBA00022694"/>
    </source>
</evidence>
<comment type="similarity">
    <text evidence="3">Belongs to the GON7 family.</text>
</comment>
<sequence length="87" mass="9488">MSSLTASYTNTPHGQTTTTEIFTHNLPSATPNPSTPDRIAYLSALHSSVKDLQADINAFLTQKMEEDKVAGAKVDDAKFEQNYGEEV</sequence>
<keyword evidence="12" id="KW-0539">Nucleus</keyword>
<feature type="compositionally biased region" description="Polar residues" evidence="14">
    <location>
        <begin position="1"/>
        <end position="32"/>
    </location>
</feature>
<evidence type="ECO:0000256" key="10">
    <source>
        <dbReference type="ARBA" id="ARBA00023159"/>
    </source>
</evidence>
<protein>
    <recommendedName>
        <fullName evidence="5">EKC/KEOPS complex subunit GON7</fullName>
    </recommendedName>
</protein>
<dbReference type="GO" id="GO:0005634">
    <property type="term" value="C:nucleus"/>
    <property type="evidence" value="ECO:0007669"/>
    <property type="project" value="UniProtKB-SubCell"/>
</dbReference>
<evidence type="ECO:0000256" key="13">
    <source>
        <dbReference type="ARBA" id="ARBA00025393"/>
    </source>
</evidence>
<comment type="function">
    <text evidence="13">Component of the EKC/KEOPS complex that is required for the formation of a threonylcarbamoyl group on adenosine at position 37 (t(6)A37) in tRNAs that read codons beginning with adenine. The complex is probably involved in the transfer of the threonylcarbamoyl moiety of threonylcarbamoyl-AMP (TC-AMP) to the N6 group of A37. GON7 likely plays a supporting role to the catalytic subunit KAE1 in the complex. The EKC/KEOPS complex also promotes both telomere uncapping and telomere elongation. The complex is required for efficient recruitment of transcriptional coactivators.</text>
</comment>
<dbReference type="AlphaFoldDB" id="A0A6A6RV03"/>
<keyword evidence="7" id="KW-0819">tRNA processing</keyword>
<gene>
    <name evidence="15" type="ORF">P280DRAFT_429509</name>
</gene>
<evidence type="ECO:0000256" key="1">
    <source>
        <dbReference type="ARBA" id="ARBA00004123"/>
    </source>
</evidence>
<comment type="subunit">
    <text evidence="4">Component of the EKC/KEOPS complex composed of at least BUD32, CGI121, GON7, KAE1 and PCC1; the whole complex dimerizes.</text>
</comment>
<dbReference type="InterPro" id="IPR014849">
    <property type="entry name" value="EKC/KEOPS_Gon7"/>
</dbReference>